<evidence type="ECO:0000313" key="1">
    <source>
        <dbReference type="EMBL" id="CED82533.1"/>
    </source>
</evidence>
<accession>A0A0F7SR42</accession>
<protein>
    <submittedName>
        <fullName evidence="1">Uncharacterized protein</fullName>
    </submittedName>
</protein>
<proteinExistence type="predicted"/>
<sequence>MGLREEFERRDSDYIIRTFSQVPNQPISRALCSFSPCRLHLSSKRLMDQKSWAIPGALGGLFVLSLCSCRKGKKVVDQDIYTRCS</sequence>
<dbReference type="EMBL" id="LN483124">
    <property type="protein sequence ID" value="CED82533.1"/>
    <property type="molecule type" value="Genomic_DNA"/>
</dbReference>
<reference evidence="1" key="1">
    <citation type="submission" date="2014-08" db="EMBL/GenBank/DDBJ databases">
        <authorList>
            <person name="Sharma Rahul"/>
            <person name="Thines Marco"/>
        </authorList>
    </citation>
    <scope>NUCLEOTIDE SEQUENCE</scope>
</reference>
<name>A0A0F7SR42_PHARH</name>
<dbReference type="AlphaFoldDB" id="A0A0F7SR42"/>
<organism evidence="1">
    <name type="scientific">Phaffia rhodozyma</name>
    <name type="common">Yeast</name>
    <name type="synonym">Xanthophyllomyces dendrorhous</name>
    <dbReference type="NCBI Taxonomy" id="264483"/>
    <lineage>
        <taxon>Eukaryota</taxon>
        <taxon>Fungi</taxon>
        <taxon>Dikarya</taxon>
        <taxon>Basidiomycota</taxon>
        <taxon>Agaricomycotina</taxon>
        <taxon>Tremellomycetes</taxon>
        <taxon>Cystofilobasidiales</taxon>
        <taxon>Mrakiaceae</taxon>
        <taxon>Phaffia</taxon>
    </lineage>
</organism>